<feature type="domain" description="WxxW" evidence="6">
    <location>
        <begin position="218"/>
        <end position="301"/>
    </location>
</feature>
<feature type="signal peptide" evidence="5">
    <location>
        <begin position="1"/>
        <end position="23"/>
    </location>
</feature>
<dbReference type="Pfam" id="PF13330">
    <property type="entry name" value="Mucin2_WxxW"/>
    <property type="match status" value="8"/>
</dbReference>
<feature type="domain" description="WxxW" evidence="6">
    <location>
        <begin position="124"/>
        <end position="207"/>
    </location>
</feature>
<keyword evidence="8" id="KW-1185">Reference proteome</keyword>
<dbReference type="PANTHER" id="PTHR15031:SF4">
    <property type="entry name" value="CARTILAGE INTERMEDIATE LAYER PROTEIN 1"/>
    <property type="match status" value="1"/>
</dbReference>
<reference evidence="7" key="2">
    <citation type="submission" date="2025-09" db="UniProtKB">
        <authorList>
            <consortium name="Ensembl"/>
        </authorList>
    </citation>
    <scope>IDENTIFICATION</scope>
</reference>
<feature type="domain" description="WxxW" evidence="6">
    <location>
        <begin position="500"/>
        <end position="583"/>
    </location>
</feature>
<dbReference type="GeneTree" id="ENSGT00390000008152"/>
<feature type="domain" description="WxxW" evidence="6">
    <location>
        <begin position="688"/>
        <end position="771"/>
    </location>
</feature>
<evidence type="ECO:0000259" key="6">
    <source>
        <dbReference type="Pfam" id="PF13330"/>
    </source>
</evidence>
<dbReference type="AlphaFoldDB" id="A0A8C3A1K3"/>
<evidence type="ECO:0000313" key="7">
    <source>
        <dbReference type="Ensembl" id="ENSCLMP00005035731.1"/>
    </source>
</evidence>
<name>A0A8C3A1K3_CYCLU</name>
<feature type="domain" description="WxxW" evidence="6">
    <location>
        <begin position="406"/>
        <end position="489"/>
    </location>
</feature>
<evidence type="ECO:0000256" key="2">
    <source>
        <dbReference type="ARBA" id="ARBA00022525"/>
    </source>
</evidence>
<comment type="subcellular location">
    <subcellularLocation>
        <location evidence="1">Secreted</location>
    </subcellularLocation>
</comment>
<feature type="chain" id="PRO_5034506192" description="WxxW domain-containing protein" evidence="5">
    <location>
        <begin position="24"/>
        <end position="773"/>
    </location>
</feature>
<sequence length="773" mass="86941">MINMLSVAIFSGLFFASNQLSAGVPFQKCWTQWYDRDDPSGSGDWETLSHLHKENPGKICPKPVAIQAQTLTGLSVAAAGDVIYRSDTTAGFVCRNQDQRNKKCNDYRVRFSCPPSYCNEDVCWTKWYDRDNPSGTGDWEILSYLNKENPGMICPKPVAIQAQTLTGLSVAAAGDVIYRSDTTAGFVCRNQDQHNKKCNDYRVRFSCPPSYCDEDVCWTKWYDRDDPSGTGDWEILSHLHKENPGKICPKPAAIQAQTLTGLSVAAVGDVIYRRDTTTGFVCRNQDQHNKKCNDYRVRFSCPPSYCDKDVCWTKWYDRDNPSGTGDWEDLSDLHKENPGKICPKPAAIQAQTLTGLSVAAAGDVIYRSDTTTGFVCRNQDQHNKKCNDYRVRFSCPPSYCDKDVCWTQWFDRDDPSGTGDWEILSYLNKENPGKICPKPAAIQAQTLTGLSVAAAGDVIYRSDTTAGFVCRNQDQHNKKCNDYRVRFSCPPSYCDKDVCWTKWYDRDDPSGSGDWEILSYLHKENPGKICPKPAAIQAQTLTGLSVAAAGDVIYRSDTTAGFVCRNQDQHNKKCNDYRVRFSCPPSYCDKDVCWTQWFDRDDPSGSGDWEILSHLHKEHPGKICPKPAAIQAQTLTGLSVAAAGDVIYRSDTTTGFVCRNQDQRNKKCNDYRVRFSCPPSYCNEDVCWTPWYDRDDPSESGDWETLSDLHKENPGKICEHPQYIEAVTTDTNTPANSTGDIIFISSPTKGFICRNEDQDCGCLDYKVRFGCRC</sequence>
<feature type="domain" description="WxxW" evidence="6">
    <location>
        <begin position="312"/>
        <end position="395"/>
    </location>
</feature>
<evidence type="ECO:0000256" key="4">
    <source>
        <dbReference type="ARBA" id="ARBA00023180"/>
    </source>
</evidence>
<dbReference type="GO" id="GO:0005576">
    <property type="term" value="C:extracellular region"/>
    <property type="evidence" value="ECO:0007669"/>
    <property type="project" value="UniProtKB-SubCell"/>
</dbReference>
<protein>
    <recommendedName>
        <fullName evidence="6">WxxW domain-containing protein</fullName>
    </recommendedName>
</protein>
<evidence type="ECO:0000313" key="8">
    <source>
        <dbReference type="Proteomes" id="UP000694565"/>
    </source>
</evidence>
<organism evidence="7 8">
    <name type="scientific">Cyclopterus lumpus</name>
    <name type="common">Lumpsucker</name>
    <dbReference type="NCBI Taxonomy" id="8103"/>
    <lineage>
        <taxon>Eukaryota</taxon>
        <taxon>Metazoa</taxon>
        <taxon>Chordata</taxon>
        <taxon>Craniata</taxon>
        <taxon>Vertebrata</taxon>
        <taxon>Euteleostomi</taxon>
        <taxon>Actinopterygii</taxon>
        <taxon>Neopterygii</taxon>
        <taxon>Teleostei</taxon>
        <taxon>Neoteleostei</taxon>
        <taxon>Acanthomorphata</taxon>
        <taxon>Eupercaria</taxon>
        <taxon>Perciformes</taxon>
        <taxon>Cottioidei</taxon>
        <taxon>Cottales</taxon>
        <taxon>Cyclopteridae</taxon>
        <taxon>Cyclopterus</taxon>
    </lineage>
</organism>
<dbReference type="PANTHER" id="PTHR15031">
    <property type="entry name" value="CARTILAGE INTERMEDIATE LAYER PROTEIN CLIP"/>
    <property type="match status" value="1"/>
</dbReference>
<dbReference type="Ensembl" id="ENSCLMT00005037161.1">
    <property type="protein sequence ID" value="ENSCLMP00005035731.1"/>
    <property type="gene ID" value="ENSCLMG00005017045.1"/>
</dbReference>
<dbReference type="InterPro" id="IPR039675">
    <property type="entry name" value="CILP1/CILP2"/>
</dbReference>
<dbReference type="Proteomes" id="UP000694565">
    <property type="component" value="Unplaced"/>
</dbReference>
<keyword evidence="4" id="KW-0325">Glycoprotein</keyword>
<keyword evidence="3 5" id="KW-0732">Signal</keyword>
<feature type="domain" description="WxxW" evidence="6">
    <location>
        <begin position="30"/>
        <end position="113"/>
    </location>
</feature>
<reference evidence="7" key="1">
    <citation type="submission" date="2025-08" db="UniProtKB">
        <authorList>
            <consortium name="Ensembl"/>
        </authorList>
    </citation>
    <scope>IDENTIFICATION</scope>
</reference>
<evidence type="ECO:0000256" key="5">
    <source>
        <dbReference type="SAM" id="SignalP"/>
    </source>
</evidence>
<feature type="domain" description="WxxW" evidence="6">
    <location>
        <begin position="594"/>
        <end position="677"/>
    </location>
</feature>
<accession>A0A8C3A1K3</accession>
<keyword evidence="2" id="KW-0964">Secreted</keyword>
<evidence type="ECO:0000256" key="1">
    <source>
        <dbReference type="ARBA" id="ARBA00004613"/>
    </source>
</evidence>
<evidence type="ECO:0000256" key="3">
    <source>
        <dbReference type="ARBA" id="ARBA00022729"/>
    </source>
</evidence>
<proteinExistence type="predicted"/>
<dbReference type="InterPro" id="IPR025155">
    <property type="entry name" value="WxxW_domain"/>
</dbReference>